<dbReference type="InterPro" id="IPR007699">
    <property type="entry name" value="SGS_dom"/>
</dbReference>
<evidence type="ECO:0000313" key="3">
    <source>
        <dbReference type="EMBL" id="KAE9535917.1"/>
    </source>
</evidence>
<evidence type="ECO:0000259" key="1">
    <source>
        <dbReference type="PROSITE" id="PS51048"/>
    </source>
</evidence>
<dbReference type="CDD" id="cd06466">
    <property type="entry name" value="p23_CS_SGT1_like"/>
    <property type="match status" value="1"/>
</dbReference>
<dbReference type="Gene3D" id="2.60.40.790">
    <property type="match status" value="1"/>
</dbReference>
<accession>A0A6G0TNN4</accession>
<dbReference type="Pfam" id="PF04969">
    <property type="entry name" value="CS"/>
    <property type="match status" value="1"/>
</dbReference>
<dbReference type="PROSITE" id="PS51048">
    <property type="entry name" value="SGS"/>
    <property type="match status" value="1"/>
</dbReference>
<protein>
    <recommendedName>
        <fullName evidence="5">SGS domain-containing protein</fullName>
    </recommendedName>
</protein>
<dbReference type="EMBL" id="VYZN01000025">
    <property type="protein sequence ID" value="KAE9535917.1"/>
    <property type="molecule type" value="Genomic_DNA"/>
</dbReference>
<dbReference type="PROSITE" id="PS51203">
    <property type="entry name" value="CS"/>
    <property type="match status" value="1"/>
</dbReference>
<reference evidence="3 4" key="1">
    <citation type="submission" date="2019-08" db="EMBL/GenBank/DDBJ databases">
        <title>The genome of the soybean aphid Biotype 1, its phylome, world population structure and adaptation to the North American continent.</title>
        <authorList>
            <person name="Giordano R."/>
            <person name="Donthu R.K."/>
            <person name="Hernandez A.G."/>
            <person name="Wright C.L."/>
            <person name="Zimin A.V."/>
        </authorList>
    </citation>
    <scope>NUCLEOTIDE SEQUENCE [LARGE SCALE GENOMIC DNA]</scope>
    <source>
        <tissue evidence="3">Whole aphids</tissue>
    </source>
</reference>
<dbReference type="AlphaFoldDB" id="A0A6G0TNN4"/>
<feature type="domain" description="CS" evidence="2">
    <location>
        <begin position="61"/>
        <end position="150"/>
    </location>
</feature>
<evidence type="ECO:0008006" key="5">
    <source>
        <dbReference type="Google" id="ProtNLM"/>
    </source>
</evidence>
<keyword evidence="4" id="KW-1185">Reference proteome</keyword>
<dbReference type="Proteomes" id="UP000475862">
    <property type="component" value="Unassembled WGS sequence"/>
</dbReference>
<proteinExistence type="predicted"/>
<evidence type="ECO:0000259" key="2">
    <source>
        <dbReference type="PROSITE" id="PS51203"/>
    </source>
</evidence>
<dbReference type="InterPro" id="IPR044563">
    <property type="entry name" value="Sgt1-like"/>
</dbReference>
<gene>
    <name evidence="3" type="ORF">AGLY_007818</name>
</gene>
<dbReference type="PANTHER" id="PTHR45862">
    <property type="entry name" value="PROTEIN SGT1 HOMOLOG"/>
    <property type="match status" value="1"/>
</dbReference>
<sequence>MPTIKVYLESILTTVLDVYYDSTTTEQYDRRLHYHSQQDHKTYGYGGFILIMASCANEENKIVIKKDWYQSESQVIIGILGKHTSKEDCIVQFKKDEVNVQAILATGQPYTLNLKLSRSIAPEFSSFKVLPSKLEMRLAKTEGGMWDVLEKTVVKPKPSTINLRNWDKVVDDMTKDEEDSDVNTLFKKIYSDGSDEVRKAMNKSFMESGGTVLSTNWKDVGKDKVDIKPPEGMEWKKWDE</sequence>
<evidence type="ECO:0000313" key="4">
    <source>
        <dbReference type="Proteomes" id="UP000475862"/>
    </source>
</evidence>
<dbReference type="SUPFAM" id="SSF49764">
    <property type="entry name" value="HSP20-like chaperones"/>
    <property type="match status" value="1"/>
</dbReference>
<feature type="domain" description="SGS" evidence="1">
    <location>
        <begin position="154"/>
        <end position="240"/>
    </location>
</feature>
<dbReference type="InterPro" id="IPR007052">
    <property type="entry name" value="CS_dom"/>
</dbReference>
<dbReference type="Pfam" id="PF05002">
    <property type="entry name" value="SGS"/>
    <property type="match status" value="1"/>
</dbReference>
<dbReference type="GO" id="GO:0051087">
    <property type="term" value="F:protein-folding chaperone binding"/>
    <property type="evidence" value="ECO:0007669"/>
    <property type="project" value="InterPro"/>
</dbReference>
<dbReference type="OrthoDB" id="1898560at2759"/>
<organism evidence="3 4">
    <name type="scientific">Aphis glycines</name>
    <name type="common">Soybean aphid</name>
    <dbReference type="NCBI Taxonomy" id="307491"/>
    <lineage>
        <taxon>Eukaryota</taxon>
        <taxon>Metazoa</taxon>
        <taxon>Ecdysozoa</taxon>
        <taxon>Arthropoda</taxon>
        <taxon>Hexapoda</taxon>
        <taxon>Insecta</taxon>
        <taxon>Pterygota</taxon>
        <taxon>Neoptera</taxon>
        <taxon>Paraneoptera</taxon>
        <taxon>Hemiptera</taxon>
        <taxon>Sternorrhyncha</taxon>
        <taxon>Aphidomorpha</taxon>
        <taxon>Aphidoidea</taxon>
        <taxon>Aphididae</taxon>
        <taxon>Aphidini</taxon>
        <taxon>Aphis</taxon>
        <taxon>Aphis</taxon>
    </lineage>
</organism>
<dbReference type="InterPro" id="IPR008978">
    <property type="entry name" value="HSP20-like_chaperone"/>
</dbReference>
<name>A0A6G0TNN4_APHGL</name>
<comment type="caution">
    <text evidence="3">The sequence shown here is derived from an EMBL/GenBank/DDBJ whole genome shotgun (WGS) entry which is preliminary data.</text>
</comment>